<feature type="domain" description="Co-chaperone DjlA N-terminal" evidence="1">
    <location>
        <begin position="63"/>
        <end position="153"/>
    </location>
</feature>
<dbReference type="EMBL" id="CP064942">
    <property type="protein sequence ID" value="QPH54003.1"/>
    <property type="molecule type" value="Genomic_DNA"/>
</dbReference>
<sequence>MPILIMLLGAIGAAAIWYWRIKAAREMGGELLDAANDVRLAARRFGYRRKHNVHPGDSIDDPRIAATGLLIAIAESDGALTAAELEAVRLEIQRVFDIASEEADELIAVGRWVIGQCGGAQPALRRLAKRLRVLAGGDVLPDLMKMGSAVAAVGGNNIEAQEAIAQIRRTIAN</sequence>
<protein>
    <submittedName>
        <fullName evidence="2">TerB family tellurite resistance protein</fullName>
    </submittedName>
</protein>
<evidence type="ECO:0000313" key="2">
    <source>
        <dbReference type="EMBL" id="QPH54003.1"/>
    </source>
</evidence>
<accession>A0A7S9QCA9</accession>
<evidence type="ECO:0000313" key="3">
    <source>
        <dbReference type="Proteomes" id="UP000594800"/>
    </source>
</evidence>
<dbReference type="Pfam" id="PF05099">
    <property type="entry name" value="TerB"/>
    <property type="match status" value="1"/>
</dbReference>
<organism evidence="2 3">
    <name type="scientific">Pontivivens ytuae</name>
    <dbReference type="NCBI Taxonomy" id="2789856"/>
    <lineage>
        <taxon>Bacteria</taxon>
        <taxon>Pseudomonadati</taxon>
        <taxon>Pseudomonadota</taxon>
        <taxon>Alphaproteobacteria</taxon>
        <taxon>Rhodobacterales</taxon>
        <taxon>Paracoccaceae</taxon>
        <taxon>Pontivivens</taxon>
    </lineage>
</organism>
<proteinExistence type="predicted"/>
<dbReference type="InterPro" id="IPR029024">
    <property type="entry name" value="TerB-like"/>
</dbReference>
<gene>
    <name evidence="2" type="ORF">I0K15_19895</name>
</gene>
<evidence type="ECO:0000259" key="1">
    <source>
        <dbReference type="Pfam" id="PF05099"/>
    </source>
</evidence>
<keyword evidence="3" id="KW-1185">Reference proteome</keyword>
<name>A0A7S9QCA9_9RHOB</name>
<dbReference type="RefSeq" id="WP_196103212.1">
    <property type="nucleotide sequence ID" value="NZ_CP064942.1"/>
</dbReference>
<dbReference type="AlphaFoldDB" id="A0A7S9QCA9"/>
<dbReference type="KEGG" id="poz:I0K15_19895"/>
<reference evidence="2 3" key="1">
    <citation type="submission" date="2020-11" db="EMBL/GenBank/DDBJ databases">
        <title>Description of Pontivivens ytuae sp. nov. isolated from deep sea sediment of Mariana Trench.</title>
        <authorList>
            <person name="Wang Z."/>
            <person name="Sun Q.-L."/>
            <person name="Xu X.-D."/>
            <person name="Tang Y.-Z."/>
            <person name="Zhang J."/>
        </authorList>
    </citation>
    <scope>NUCLEOTIDE SEQUENCE [LARGE SCALE GENOMIC DNA]</scope>
    <source>
        <strain evidence="2 3">MT2928</strain>
    </source>
</reference>
<dbReference type="InterPro" id="IPR007791">
    <property type="entry name" value="DjlA_N"/>
</dbReference>
<dbReference type="SUPFAM" id="SSF158682">
    <property type="entry name" value="TerB-like"/>
    <property type="match status" value="1"/>
</dbReference>
<dbReference type="Proteomes" id="UP000594800">
    <property type="component" value="Chromosome"/>
</dbReference>